<dbReference type="Gene3D" id="3.40.50.2300">
    <property type="match status" value="1"/>
</dbReference>
<keyword evidence="4" id="KW-1185">Reference proteome</keyword>
<name>A0A4R9M3S5_9LEPT</name>
<dbReference type="PROSITE" id="PS50110">
    <property type="entry name" value="RESPONSE_REGULATORY"/>
    <property type="match status" value="1"/>
</dbReference>
<dbReference type="OrthoDB" id="9780153at2"/>
<dbReference type="CDD" id="cd17535">
    <property type="entry name" value="REC_NarL-like"/>
    <property type="match status" value="1"/>
</dbReference>
<dbReference type="InterPro" id="IPR001789">
    <property type="entry name" value="Sig_transdc_resp-reg_receiver"/>
</dbReference>
<keyword evidence="3" id="KW-0238">DNA-binding</keyword>
<keyword evidence="1" id="KW-0597">Phosphoprotein</keyword>
<dbReference type="InterPro" id="IPR058245">
    <property type="entry name" value="NreC/VraR/RcsB-like_REC"/>
</dbReference>
<reference evidence="3" key="1">
    <citation type="journal article" date="2019" name="PLoS Negl. Trop. Dis.">
        <title>Revisiting the worldwide diversity of Leptospira species in the environment.</title>
        <authorList>
            <person name="Vincent A.T."/>
            <person name="Schiettekatte O."/>
            <person name="Bourhy P."/>
            <person name="Veyrier F.J."/>
            <person name="Picardeau M."/>
        </authorList>
    </citation>
    <scope>NUCLEOTIDE SEQUENCE [LARGE SCALE GENOMIC DNA]</scope>
    <source>
        <strain evidence="3">201300427</strain>
    </source>
</reference>
<dbReference type="InterPro" id="IPR051015">
    <property type="entry name" value="EvgA-like"/>
</dbReference>
<dbReference type="SMART" id="SM00448">
    <property type="entry name" value="REC"/>
    <property type="match status" value="1"/>
</dbReference>
<feature type="modified residue" description="4-aspartylphosphate" evidence="1">
    <location>
        <position position="58"/>
    </location>
</feature>
<dbReference type="AlphaFoldDB" id="A0A4R9M3S5"/>
<dbReference type="GO" id="GO:0000160">
    <property type="term" value="P:phosphorelay signal transduction system"/>
    <property type="evidence" value="ECO:0007669"/>
    <property type="project" value="InterPro"/>
</dbReference>
<dbReference type="PANTHER" id="PTHR45566">
    <property type="entry name" value="HTH-TYPE TRANSCRIPTIONAL REGULATOR YHJB-RELATED"/>
    <property type="match status" value="1"/>
</dbReference>
<feature type="domain" description="Response regulatory" evidence="2">
    <location>
        <begin position="7"/>
        <end position="123"/>
    </location>
</feature>
<evidence type="ECO:0000313" key="3">
    <source>
        <dbReference type="EMBL" id="TGN19438.1"/>
    </source>
</evidence>
<evidence type="ECO:0000313" key="4">
    <source>
        <dbReference type="Proteomes" id="UP000298058"/>
    </source>
</evidence>
<comment type="caution">
    <text evidence="3">The sequence shown here is derived from an EMBL/GenBank/DDBJ whole genome shotgun (WGS) entry which is preliminary data.</text>
</comment>
<dbReference type="EMBL" id="RQHW01000031">
    <property type="protein sequence ID" value="TGN19438.1"/>
    <property type="molecule type" value="Genomic_DNA"/>
</dbReference>
<evidence type="ECO:0000259" key="2">
    <source>
        <dbReference type="PROSITE" id="PS50110"/>
    </source>
</evidence>
<dbReference type="PANTHER" id="PTHR45566:SF1">
    <property type="entry name" value="HTH-TYPE TRANSCRIPTIONAL REGULATOR YHJB-RELATED"/>
    <property type="match status" value="1"/>
</dbReference>
<dbReference type="Pfam" id="PF00072">
    <property type="entry name" value="Response_reg"/>
    <property type="match status" value="1"/>
</dbReference>
<sequence length="206" mass="23079">MFKNKKRVFVVEDNLLIRTAVKRSLESTEDFELVGEWDDALGLGKQISLNRPDILLLDLRLRDSNGLDLLPELKKNYPSMKVVVYTMKEDMPTFLAAVKAGADGYILKSDNPLSLGSSLNLALDGKFVTSRQFSQIQKRASGDDKFNPLEKAVLQQLKSGTALSKVLEEASVSKEQLEEVLMSLKVKLEAKSYPDLVRIIKEKTFA</sequence>
<evidence type="ECO:0000256" key="1">
    <source>
        <dbReference type="PROSITE-ProRule" id="PRU00169"/>
    </source>
</evidence>
<dbReference type="Proteomes" id="UP000298058">
    <property type="component" value="Unassembled WGS sequence"/>
</dbReference>
<dbReference type="InterPro" id="IPR011006">
    <property type="entry name" value="CheY-like_superfamily"/>
</dbReference>
<proteinExistence type="predicted"/>
<organism evidence="3 4">
    <name type="scientific">Leptospira idonii</name>
    <dbReference type="NCBI Taxonomy" id="1193500"/>
    <lineage>
        <taxon>Bacteria</taxon>
        <taxon>Pseudomonadati</taxon>
        <taxon>Spirochaetota</taxon>
        <taxon>Spirochaetia</taxon>
        <taxon>Leptospirales</taxon>
        <taxon>Leptospiraceae</taxon>
        <taxon>Leptospira</taxon>
    </lineage>
</organism>
<protein>
    <submittedName>
        <fullName evidence="3">DNA-binding response regulator</fullName>
    </submittedName>
</protein>
<accession>A0A4R9M3S5</accession>
<dbReference type="GO" id="GO:0003677">
    <property type="term" value="F:DNA binding"/>
    <property type="evidence" value="ECO:0007669"/>
    <property type="project" value="UniProtKB-KW"/>
</dbReference>
<gene>
    <name evidence="3" type="ORF">EHS15_08850</name>
</gene>
<dbReference type="SUPFAM" id="SSF52172">
    <property type="entry name" value="CheY-like"/>
    <property type="match status" value="1"/>
</dbReference>